<protein>
    <submittedName>
        <fullName evidence="3">Uncharacterized protein</fullName>
    </submittedName>
</protein>
<dbReference type="AlphaFoldDB" id="A0A2I0XI73"/>
<evidence type="ECO:0000313" key="4">
    <source>
        <dbReference type="Proteomes" id="UP000233837"/>
    </source>
</evidence>
<evidence type="ECO:0000256" key="2">
    <source>
        <dbReference type="SAM" id="SignalP"/>
    </source>
</evidence>
<proteinExistence type="predicted"/>
<evidence type="ECO:0000313" key="3">
    <source>
        <dbReference type="EMBL" id="PKU87599.1"/>
    </source>
</evidence>
<feature type="chain" id="PRO_5014154350" evidence="2">
    <location>
        <begin position="24"/>
        <end position="190"/>
    </location>
</feature>
<reference evidence="3 4" key="2">
    <citation type="journal article" date="2017" name="Nature">
        <title>The Apostasia genome and the evolution of orchids.</title>
        <authorList>
            <person name="Zhang G.Q."/>
            <person name="Liu K.W."/>
            <person name="Li Z."/>
            <person name="Lohaus R."/>
            <person name="Hsiao Y.Y."/>
            <person name="Niu S.C."/>
            <person name="Wang J.Y."/>
            <person name="Lin Y.C."/>
            <person name="Xu Q."/>
            <person name="Chen L.J."/>
            <person name="Yoshida K."/>
            <person name="Fujiwara S."/>
            <person name="Wang Z.W."/>
            <person name="Zhang Y.Q."/>
            <person name="Mitsuda N."/>
            <person name="Wang M."/>
            <person name="Liu G.H."/>
            <person name="Pecoraro L."/>
            <person name="Huang H.X."/>
            <person name="Xiao X.J."/>
            <person name="Lin M."/>
            <person name="Wu X.Y."/>
            <person name="Wu W.L."/>
            <person name="Chen Y.Y."/>
            <person name="Chang S.B."/>
            <person name="Sakamoto S."/>
            <person name="Ohme-Takagi M."/>
            <person name="Yagi M."/>
            <person name="Zeng S.J."/>
            <person name="Shen C.Y."/>
            <person name="Yeh C.M."/>
            <person name="Luo Y.B."/>
            <person name="Tsai W.C."/>
            <person name="Van de Peer Y."/>
            <person name="Liu Z.J."/>
        </authorList>
    </citation>
    <scope>NUCLEOTIDE SEQUENCE [LARGE SCALE GENOMIC DNA]</scope>
    <source>
        <tissue evidence="3">The whole plant</tissue>
    </source>
</reference>
<feature type="signal peptide" evidence="2">
    <location>
        <begin position="1"/>
        <end position="23"/>
    </location>
</feature>
<dbReference type="Proteomes" id="UP000233837">
    <property type="component" value="Unassembled WGS sequence"/>
</dbReference>
<evidence type="ECO:0000256" key="1">
    <source>
        <dbReference type="SAM" id="MobiDB-lite"/>
    </source>
</evidence>
<sequence>MCRTCCIGKFVILALLYVFLVEGDESLSEDVRVKHLWPVVELEGEELPLAVVMLVAESLIGVEGSLSEIPSFGFSLLRKVSRLGFLKAKLNRRRSEQNSHRRSKEMGGTRKNGRNVEEDLTRALRMMKNEVLSSRLHRFKLQEQKIKRAGDTAIAFVRSRSRESRVRSARTAESGANLEKNFILGKILTY</sequence>
<keyword evidence="4" id="KW-1185">Reference proteome</keyword>
<reference evidence="3 4" key="1">
    <citation type="journal article" date="2016" name="Sci. Rep.">
        <title>The Dendrobium catenatum Lindl. genome sequence provides insights into polysaccharide synthase, floral development and adaptive evolution.</title>
        <authorList>
            <person name="Zhang G.Q."/>
            <person name="Xu Q."/>
            <person name="Bian C."/>
            <person name="Tsai W.C."/>
            <person name="Yeh C.M."/>
            <person name="Liu K.W."/>
            <person name="Yoshida K."/>
            <person name="Zhang L.S."/>
            <person name="Chang S.B."/>
            <person name="Chen F."/>
            <person name="Shi Y."/>
            <person name="Su Y.Y."/>
            <person name="Zhang Y.Q."/>
            <person name="Chen L.J."/>
            <person name="Yin Y."/>
            <person name="Lin M."/>
            <person name="Huang H."/>
            <person name="Deng H."/>
            <person name="Wang Z.W."/>
            <person name="Zhu S.L."/>
            <person name="Zhao X."/>
            <person name="Deng C."/>
            <person name="Niu S.C."/>
            <person name="Huang J."/>
            <person name="Wang M."/>
            <person name="Liu G.H."/>
            <person name="Yang H.J."/>
            <person name="Xiao X.J."/>
            <person name="Hsiao Y.Y."/>
            <person name="Wu W.L."/>
            <person name="Chen Y.Y."/>
            <person name="Mitsuda N."/>
            <person name="Ohme-Takagi M."/>
            <person name="Luo Y.B."/>
            <person name="Van de Peer Y."/>
            <person name="Liu Z.J."/>
        </authorList>
    </citation>
    <scope>NUCLEOTIDE SEQUENCE [LARGE SCALE GENOMIC DNA]</scope>
    <source>
        <tissue evidence="3">The whole plant</tissue>
    </source>
</reference>
<gene>
    <name evidence="3" type="ORF">MA16_Dca016918</name>
</gene>
<keyword evidence="2" id="KW-0732">Signal</keyword>
<feature type="compositionally biased region" description="Basic and acidic residues" evidence="1">
    <location>
        <begin position="93"/>
        <end position="114"/>
    </location>
</feature>
<accession>A0A2I0XI73</accession>
<feature type="region of interest" description="Disordered" evidence="1">
    <location>
        <begin position="91"/>
        <end position="114"/>
    </location>
</feature>
<dbReference type="EMBL" id="KZ501865">
    <property type="protein sequence ID" value="PKU87599.1"/>
    <property type="molecule type" value="Genomic_DNA"/>
</dbReference>
<name>A0A2I0XI73_9ASPA</name>
<organism evidence="3 4">
    <name type="scientific">Dendrobium catenatum</name>
    <dbReference type="NCBI Taxonomy" id="906689"/>
    <lineage>
        <taxon>Eukaryota</taxon>
        <taxon>Viridiplantae</taxon>
        <taxon>Streptophyta</taxon>
        <taxon>Embryophyta</taxon>
        <taxon>Tracheophyta</taxon>
        <taxon>Spermatophyta</taxon>
        <taxon>Magnoliopsida</taxon>
        <taxon>Liliopsida</taxon>
        <taxon>Asparagales</taxon>
        <taxon>Orchidaceae</taxon>
        <taxon>Epidendroideae</taxon>
        <taxon>Malaxideae</taxon>
        <taxon>Dendrobiinae</taxon>
        <taxon>Dendrobium</taxon>
    </lineage>
</organism>